<dbReference type="CDD" id="cd11304">
    <property type="entry name" value="Cadherin_repeat"/>
    <property type="match status" value="34"/>
</dbReference>
<feature type="domain" description="Cadherin" evidence="21">
    <location>
        <begin position="1791"/>
        <end position="1904"/>
    </location>
</feature>
<evidence type="ECO:0000256" key="12">
    <source>
        <dbReference type="ARBA" id="ARBA00023157"/>
    </source>
</evidence>
<sequence>MGEYWSIILVVQVLWRCTVTQEEQAFPPLQFTQALYNVTIYENSAAKTYADAPPKMGVQLRDPAWDIRYKIESGDSEHIFKADEFFLGDFSFLRIRTKGGSLSTLNREVKDRYELAVVVQDRLSRAEARTRVVVHVLDANDLRPLFSPTSYSFSVPENTALRTSVGRVTATDADIGTNGQHYFSFKQWTDVFAVHPTSGVVTLTGKLDYAETRLYELDVLAEDRGLKLSGGSRSGEHGTSVARLTVHVLPANEHAPVITAVPVTLWNSTEEEPMSAIVTVDDSDQGPNGEIASLSIVAGDPLQQFKVVRTSPDSNKFKIKAVRDLEWEGHQYGYNLTLQAQDRGNPPRFSAAGVVRLQPPQHYTDPPQFEKALYTARLSEFAPPSSSVIMVRAQHKSPLIRYLLQPRAHQQLGPFTINPNTGLITTTQTVQADRVSKYEFDVITSDRQAATKVSVEVVDENNNTPKFTQPAYTVSVDENVPLGTSILTVSASDPDEGENGYVTYTIAEVTPQPFHIDYFTGVITTAEDLDYERIQHIFRLRVRASDWGSPFHRESEATVSITLNNLNDNAPLFENIDCQLTVPRSFSTDETMAVVSAIDMDDLGVVQYEIKAGNSMGLFGLDPESGILSLKRPLFSGAAAKMTLHTLEIAANDGENSSPPVIVNITVVTGLRQVSSKCVDTGVARDMAGRLLLFGLANRQGDPEESFSDAYLVNQHPPRLIETPSVLEVKEDMPVGEEVLHVRATDADSGFNGRLVFVISRGNIDSCFSIDTDTGKLIISEPLDRETTDRYDLNITVYDLGSPQKSVSHILKIKVLDANDNSPHFQQREYSVQISEDTAVGTDIIQLQATDKDLGANGEIKYSFMTQTNQFHINSKTGIVTVRSPLNRESHECFALKVAVHDSAVDEPELISTVVLKVMLEDINDNPPVFSHPLYRARALEDLPVGSVVAWLEAYDPDAGPSGQVRYSLVDGGDGGFQVDKVSGAVRILQSLNFEKRQVYNMTVQARDKGRPVSLTSTCHVMVEVVDVDENLYRPAFPFFTHSAYVSENAPIGTTVLKVKAVDKDTGRDGEVRYSIREGSGFGVFAVDEETGVICTQEKLDRETTGQYWLTVYATDQGVVPQSSSVEVYIEVRDINDNAPQTSEPIYYPSVYENSPKDTSVIQIEAFDPDTGGRNDKLSYRITSGNPQGFFVIDPKTGLLTTTSRKLDREKQEEHSLEITVTDSGTPAKSVAVRVIVNVLDVNDNTPQFLEKVYKIQLPTRSRTAERQPVYRVIASDHDATASPNSEVSYSIEDGDKHGKFFIDPRTGLVSSRESFSAGEYNILMIKAVDNGRPQRSSTCRLHVEWIPRPKVPAQTLELEEVPAAFTVMESDRVGHMVGVIRTLPTDSPVWFVIKGDLDAKDAFHIIQRASDLNGTAEGGNSNSNFDVNKGSGTLIVARPLDAEQKSSYNLTIEVTDGTRSISTQVLIEVIDTNEHRPQFSHSTYEISIPEETASGTKILEVLATDKDLKNKLSYTLLSSTDPLSLQKFRLDPGNGFLYTAETLDHEVMNRHTLTVMVRDQEVPLKRNLVRVVVTVEDNNDNPPYFTSSRYSARVLETAALGTVVAQVTALDKDKGRNAELLYSIHSGNEANTFSIDMSSGMITVAKELDCSDKSDEFTLVIKATDKGGPPLSSETTVHISVTVSDNGKPKFTFSEISAEVSEAAPAGSLVALVEASSQSSVFYQIQEGNNDSAFVINPHSGAIVTLKRLDYETTSSYRLVVKGTNMAGLESNVTVFIYVKDENDNPPVFTKAEFFGVISELAAIKSLVLMDESSPLVIHATDADTDLNGRVMYEIVEPDARNYFFLDSSTGAIRTKSDLDYEQRATFRFSVQAHDTGTPRLFASSAARVTIQVIDVNDCKPKFSQDLYEASLLLPTYIGVRVIAVNATDEDSQANGRLLFSISDGNIGEKFRIGSVSGAIFVQNATQLRSRYRLTVRVSDGRWQSTSIVRVSVKENKDQSLRFTQKIYTAVVRENSLERKTLAIISTVGRKMNKHLFYTILNEDDRFEIGPTSGVLFTTGLPFDREEQEVHEVVIGVTTEPRSHKVIANVLVRVTVEDINDCPPLFVNMPYHALVQIDSEVGQIIRQMSAVDKDAGKNAEVKYLLNEHRYFQMSSSGDITLKRPFDQETLNTKFVLNVVAQDFGDPALSSTVEVSVTVLNEAAPVFEKPFYNIEIPESTPPHTSIMQVQVNGLYSPRAVYSIFEGDPLGHFSINFHSGVINIVQHLDFEVHPAYKLRVRGMDALTGAHSEVFIDIILLDVNDNAPVFETDTYKVTLSESIVIGTPILQVKATDADFGSNKIVSYELLEPEGLVLALFSVDRDTGIIFIAGPLDHETKPQHTLRVRAVDRGMPALSSEVCVIISVSDVNDNPPAFTQESYEVAVSELSAPGHFLLSVKADDPDTSDTGKLEYFFLSGNERAHFTLNRKTGEVLVSNHYRSGMEPSYSMNVLVTDGVFKSSAEVKIRVIHENAHSPSFGQREYFVQLPENSSTGTLVTELKVTDKDWGVHGQVKYFIVNGVMRDKFTIDADGQIYTLESFDRESNLEKALAINVMAKDGGGKVGFCTITVTITDINDNAPQFVVSEYNVSIPQDVPTGLSIVKITAVDLDEGVNADILYEIDSEVHHFEIHPQTGVITTKQSLLEFENYLFTLYVKARDCGTPQKHTFIPVHIMVVLSHMSVVEFVKPIIQLQIAEDLPVGAEINEIKVDVSNRFVMYNLIRGNIPESNREDAFLIDSVSGVLKLAKHLDYESTPWYHLMVQAIKYQGGMEILSLMEVEIELKDVNDNSPQFESDPYESYIVENAPTQTSVIQLRAVDLDTGLNGQVMYSLDKNQESPEVLDLFAVDATTGWLTTLKEMDREQKERYTISVLASDLGKERRMTTTTMVEVTVLDVNDNAPRFPEEVFKAIVKEDDPVSTVVAVLTITDADSEETNREISCYILGGDPVGHFGVEQSGGEWRLTLRKPLDREKLDNYLLNLTATDGTHLAWAAVDIKVLDANDNSPVCEKLVYAGTVAEDAPAGWLILQVSATDADIHANAQISYHLSGHGSERFSLHPTTGELKTLLPLDREERETFALTAHAQDGGGLSCQVALVITVADVNDNPPRFTPDAQHFSVAENTAPGTYVAQMQAVDLDSGMNGKVLYSFEDSGRDQFSIQERSGIIILEKPLEATVQATYTLKVRATDQGSPRRLSSLTTVTVTVSTVADNPPAFQLRDYVATVAEDVSPGTQILRVLASRGDPDAHDEITYSITGGNEQGAFSINSRTGDIFVIGQLDYEASHEHFLTVEATVGDKEPLSNMASVRVNVTDVNDNSPVFSQGVYSAVVSEDAKPGTTVATIMASDTDGPANNRVHFSIVDGNQGSPFIIDTVSGELRVARPLDREQISEYTLTMLASDSGNPPKSSSTLITIDVSDVNDNPPIFTRANYSLVIQESVPVGSSILQLQATDRDSPHNGPPFSFSVLRGNERGAFRMDPRGTLTTHTQLSHRVQENYLLHVKVSDSGKPPLSSSTVVSIRVVERSKHAPVVHPLEVIVSTPRDEYAGGFLGTIHATDADPYDTLSYSLPPSARPLFSVSPTDGHLRAPRGLDAGFYPLNVSVSDGRFTASGAINVHVRRVTRRMLEQVVPVRLSPVTPEEFLSSHLRNVQRAVRSAAGARRGDVHLISLQPAGPGEAPNRSLDLLLSVERSPAGAHLGQQGALLHKINASLAAVRQASGLREATVLRGPCAVTRDCPAAFCREVPVLEQNSMSTHSSARMSFVSPLHRMSAMCLCKDGKCPKIRKACEDNPCPDGLQCVPGEKENIYSCLCEGGKKGNCSGAAALTLLENSFIKYRLPENLSKEELKLSLKLRTLSTHGTVMFAKGHDYSILEVVDGRLQYRFDCGSGQAAVSVHSIQVNDGQWHTVWLSVQGNRAKLVLDHIHSASGVAPGEGCALQLHDTTMFLGGHAHLLSLRPRRSVPVSGDNGGLRGCLDSVLVNGRSLSLATSPPAGDTVTVENMVGVRPGCAIFSAEDCSSNPCLNGGSCTLKHGGGYYCQCGPMFMGARCEARHSPCASNPCLYGGTCIDNHSNFYCRCRGQYSGQRCQVGPYCNSSPCHNGGHCIESLDGAVCECPPGFSGERCHTDVDECEKAPCANSGRCVNTHGSFHCICAGGFAGTLCELPGEPRHKLASSSWSLGVEEILGMALVLVSVFVFMLLFVSCWKAGCGHLGMKGRGEEEEDDDEEGAGRHREARAFLQRSYPDRKPPNRVTFASATPQVPSRPVAYMASLPRGSRGIPDGHTRSGSSVPPEYFEPNAVKQDPPTCGQRKAVAVCSVAPHLPSRRPPVSANDSDPFHKPNWDYEDDGKSIGDSSLLTL</sequence>
<dbReference type="InterPro" id="IPR001881">
    <property type="entry name" value="EGF-like_Ca-bd_dom"/>
</dbReference>
<feature type="domain" description="Cadherin" evidence="21">
    <location>
        <begin position="3254"/>
        <end position="3358"/>
    </location>
</feature>
<dbReference type="FunFam" id="2.60.40.60:FF:000053">
    <property type="entry name" value="FAT atypical cadherin 3"/>
    <property type="match status" value="1"/>
</dbReference>
<feature type="domain" description="Cadherin" evidence="21">
    <location>
        <begin position="1587"/>
        <end position="1692"/>
    </location>
</feature>
<feature type="domain" description="Cadherin" evidence="21">
    <location>
        <begin position="826"/>
        <end position="930"/>
    </location>
</feature>
<dbReference type="PROSITE" id="PS01187">
    <property type="entry name" value="EGF_CA"/>
    <property type="match status" value="1"/>
</dbReference>
<dbReference type="SUPFAM" id="SSF49313">
    <property type="entry name" value="Cadherin-like"/>
    <property type="match status" value="34"/>
</dbReference>
<feature type="domain" description="Cadherin" evidence="21">
    <location>
        <begin position="147"/>
        <end position="258"/>
    </location>
</feature>
<feature type="domain" description="Cadherin" evidence="21">
    <location>
        <begin position="2725"/>
        <end position="2831"/>
    </location>
</feature>
<name>A0ABD1IS94_9TELE</name>
<dbReference type="FunFam" id="2.60.40.60:FF:000066">
    <property type="entry name" value="FAT atypical cadherin 1"/>
    <property type="match status" value="1"/>
</dbReference>
<feature type="disulfide bond" evidence="15">
    <location>
        <begin position="4114"/>
        <end position="4123"/>
    </location>
</feature>
<feature type="region of interest" description="Disordered" evidence="16">
    <location>
        <begin position="4356"/>
        <end position="4395"/>
    </location>
</feature>
<evidence type="ECO:0000313" key="23">
    <source>
        <dbReference type="Proteomes" id="UP001591681"/>
    </source>
</evidence>
<dbReference type="PANTHER" id="PTHR24026:SF126">
    <property type="entry name" value="PROTOCADHERIN FAT 4"/>
    <property type="match status" value="1"/>
</dbReference>
<feature type="domain" description="Cadherin" evidence="21">
    <location>
        <begin position="1905"/>
        <end position="2004"/>
    </location>
</feature>
<dbReference type="PROSITE" id="PS01186">
    <property type="entry name" value="EGF_2"/>
    <property type="match status" value="2"/>
</dbReference>
<dbReference type="SMART" id="SM00112">
    <property type="entry name" value="CA"/>
    <property type="match status" value="33"/>
</dbReference>
<dbReference type="FunFam" id="2.60.40.60:FF:000032">
    <property type="entry name" value="FAT atypical cadherin 1"/>
    <property type="match status" value="1"/>
</dbReference>
<dbReference type="Gene3D" id="2.60.120.200">
    <property type="match status" value="1"/>
</dbReference>
<feature type="domain" description="Cadherin" evidence="21">
    <location>
        <begin position="370"/>
        <end position="467"/>
    </location>
</feature>
<keyword evidence="9" id="KW-0130">Cell adhesion</keyword>
<keyword evidence="23" id="KW-1185">Reference proteome</keyword>
<evidence type="ECO:0000256" key="8">
    <source>
        <dbReference type="ARBA" id="ARBA00022837"/>
    </source>
</evidence>
<evidence type="ECO:0000256" key="1">
    <source>
        <dbReference type="ARBA" id="ARBA00004162"/>
    </source>
</evidence>
<dbReference type="FunFam" id="2.60.40.60:FF:000059">
    <property type="entry name" value="FAT atypical cadherin 3"/>
    <property type="match status" value="1"/>
</dbReference>
<evidence type="ECO:0000259" key="19">
    <source>
        <dbReference type="PROSITE" id="PS50025"/>
    </source>
</evidence>
<keyword evidence="13" id="KW-0325">Glycoprotein</keyword>
<evidence type="ECO:0000256" key="18">
    <source>
        <dbReference type="SAM" id="SignalP"/>
    </source>
</evidence>
<feature type="domain" description="Cadherin" evidence="21">
    <location>
        <begin position="2622"/>
        <end position="2729"/>
    </location>
</feature>
<evidence type="ECO:0000256" key="11">
    <source>
        <dbReference type="ARBA" id="ARBA00023136"/>
    </source>
</evidence>
<dbReference type="FunFam" id="2.10.25.10:FF:000125">
    <property type="entry name" value="Neurogenic locus notch protein-like"/>
    <property type="match status" value="1"/>
</dbReference>
<feature type="domain" description="Cadherin" evidence="21">
    <location>
        <begin position="1481"/>
        <end position="1586"/>
    </location>
</feature>
<gene>
    <name evidence="22" type="ORF">ACEWY4_027186</name>
</gene>
<feature type="domain" description="Cadherin" evidence="21">
    <location>
        <begin position="3047"/>
        <end position="3148"/>
    </location>
</feature>
<keyword evidence="8 14" id="KW-0106">Calcium</keyword>
<evidence type="ECO:0008006" key="24">
    <source>
        <dbReference type="Google" id="ProtNLM"/>
    </source>
</evidence>
<dbReference type="PROSITE" id="PS50026">
    <property type="entry name" value="EGF_3"/>
    <property type="match status" value="5"/>
</dbReference>
<evidence type="ECO:0000256" key="4">
    <source>
        <dbReference type="ARBA" id="ARBA00022536"/>
    </source>
</evidence>
<dbReference type="FunFam" id="2.60.40.60:FF:000026">
    <property type="entry name" value="FAT atypical cadherin 1"/>
    <property type="match status" value="2"/>
</dbReference>
<dbReference type="SMART" id="SM00179">
    <property type="entry name" value="EGF_CA"/>
    <property type="match status" value="4"/>
</dbReference>
<dbReference type="InterPro" id="IPR020894">
    <property type="entry name" value="Cadherin_CS"/>
</dbReference>
<feature type="domain" description="EGF-like" evidence="20">
    <location>
        <begin position="4088"/>
        <end position="4124"/>
    </location>
</feature>
<feature type="compositionally biased region" description="Basic and acidic residues" evidence="16">
    <location>
        <begin position="4371"/>
        <end position="4386"/>
    </location>
</feature>
<feature type="signal peptide" evidence="18">
    <location>
        <begin position="1"/>
        <end position="20"/>
    </location>
</feature>
<accession>A0ABD1IS94</accession>
<dbReference type="GO" id="GO:0048812">
    <property type="term" value="P:neuron projection morphogenesis"/>
    <property type="evidence" value="ECO:0007669"/>
    <property type="project" value="UniProtKB-ARBA"/>
</dbReference>
<dbReference type="InterPro" id="IPR018097">
    <property type="entry name" value="EGF_Ca-bd_CS"/>
</dbReference>
<feature type="domain" description="EGF-like" evidence="20">
    <location>
        <begin position="4163"/>
        <end position="4199"/>
    </location>
</feature>
<feature type="domain" description="Cadherin" evidence="21">
    <location>
        <begin position="3149"/>
        <end position="3253"/>
    </location>
</feature>
<protein>
    <recommendedName>
        <fullName evidence="24">Protocadherin Fat 1-like</fullName>
    </recommendedName>
</protein>
<feature type="domain" description="Cadherin" evidence="21">
    <location>
        <begin position="2942"/>
        <end position="3046"/>
    </location>
</feature>
<feature type="domain" description="Cadherin" evidence="21">
    <location>
        <begin position="1250"/>
        <end position="1344"/>
    </location>
</feature>
<dbReference type="Pfam" id="PF00028">
    <property type="entry name" value="Cadherin"/>
    <property type="match status" value="28"/>
</dbReference>
<feature type="domain" description="Cadherin" evidence="21">
    <location>
        <begin position="581"/>
        <end position="667"/>
    </location>
</feature>
<comment type="caution">
    <text evidence="15">Lacks conserved residue(s) required for the propagation of feature annotation.</text>
</comment>
<feature type="domain" description="Cadherin" evidence="21">
    <location>
        <begin position="1143"/>
        <end position="1249"/>
    </location>
</feature>
<feature type="domain" description="Cadherin" evidence="21">
    <location>
        <begin position="721"/>
        <end position="825"/>
    </location>
</feature>
<feature type="domain" description="Cadherin" evidence="21">
    <location>
        <begin position="2005"/>
        <end position="2107"/>
    </location>
</feature>
<feature type="domain" description="Cadherin" evidence="21">
    <location>
        <begin position="2309"/>
        <end position="2415"/>
    </location>
</feature>
<feature type="domain" description="Cadherin" evidence="21">
    <location>
        <begin position="2208"/>
        <end position="2308"/>
    </location>
</feature>
<dbReference type="FunFam" id="2.60.40.60:FF:000061">
    <property type="entry name" value="FAT atypical cadherin 3"/>
    <property type="match status" value="1"/>
</dbReference>
<dbReference type="CDD" id="cd00054">
    <property type="entry name" value="EGF_CA"/>
    <property type="match status" value="4"/>
</dbReference>
<feature type="domain" description="Cadherin" evidence="21">
    <location>
        <begin position="468"/>
        <end position="573"/>
    </location>
</feature>
<dbReference type="FunFam" id="2.60.40.60:FF:000084">
    <property type="entry name" value="FAT atypical cadherin 3"/>
    <property type="match status" value="1"/>
</dbReference>
<feature type="domain" description="Cadherin" evidence="21">
    <location>
        <begin position="2518"/>
        <end position="2621"/>
    </location>
</feature>
<dbReference type="FunFam" id="2.60.40.60:FF:000013">
    <property type="entry name" value="Cadherin EGF LAG seven-pass G-type receptor"/>
    <property type="match status" value="3"/>
</dbReference>
<feature type="domain" description="Cadherin" evidence="21">
    <location>
        <begin position="3569"/>
        <end position="3674"/>
    </location>
</feature>
<dbReference type="FunFam" id="2.60.40.60:FF:000067">
    <property type="entry name" value="FAT atypical cadherin 1"/>
    <property type="match status" value="1"/>
</dbReference>
<feature type="disulfide bond" evidence="15">
    <location>
        <begin position="4189"/>
        <end position="4198"/>
    </location>
</feature>
<reference evidence="22 23" key="1">
    <citation type="submission" date="2024-09" db="EMBL/GenBank/DDBJ databases">
        <title>A chromosome-level genome assembly of Gray's grenadier anchovy, Coilia grayii.</title>
        <authorList>
            <person name="Fu Z."/>
        </authorList>
    </citation>
    <scope>NUCLEOTIDE SEQUENCE [LARGE SCALE GENOMIC DNA]</scope>
    <source>
        <strain evidence="22">G4</strain>
        <tissue evidence="22">Muscle</tissue>
    </source>
</reference>
<dbReference type="Pfam" id="PF00008">
    <property type="entry name" value="EGF"/>
    <property type="match status" value="1"/>
</dbReference>
<dbReference type="FunFam" id="2.60.40.60:FF:000071">
    <property type="entry name" value="FAT atypical cadherin 1"/>
    <property type="match status" value="1"/>
</dbReference>
<dbReference type="FunFam" id="2.60.40.60:FF:000021">
    <property type="entry name" value="FAT atypical cadherin 1"/>
    <property type="match status" value="2"/>
</dbReference>
<feature type="domain" description="EGF-like" evidence="20">
    <location>
        <begin position="4125"/>
        <end position="4161"/>
    </location>
</feature>
<dbReference type="GO" id="GO:0005509">
    <property type="term" value="F:calcium ion binding"/>
    <property type="evidence" value="ECO:0007669"/>
    <property type="project" value="UniProtKB-UniRule"/>
</dbReference>
<dbReference type="Proteomes" id="UP001591681">
    <property type="component" value="Unassembled WGS sequence"/>
</dbReference>
<proteinExistence type="predicted"/>
<dbReference type="SMART" id="SM00181">
    <property type="entry name" value="EGF"/>
    <property type="match status" value="5"/>
</dbReference>
<keyword evidence="4 15" id="KW-0245">EGF-like domain</keyword>
<dbReference type="InterPro" id="IPR002126">
    <property type="entry name" value="Cadherin-like_dom"/>
</dbReference>
<dbReference type="Pfam" id="PF02210">
    <property type="entry name" value="Laminin_G_2"/>
    <property type="match status" value="1"/>
</dbReference>
<feature type="domain" description="Cadherin" evidence="21">
    <location>
        <begin position="2832"/>
        <end position="2941"/>
    </location>
</feature>
<feature type="domain" description="Cadherin" evidence="21">
    <location>
        <begin position="1693"/>
        <end position="1790"/>
    </location>
</feature>
<feature type="disulfide bond" evidence="15">
    <location>
        <begin position="3829"/>
        <end position="3846"/>
    </location>
</feature>
<evidence type="ECO:0000256" key="14">
    <source>
        <dbReference type="PROSITE-ProRule" id="PRU00043"/>
    </source>
</evidence>
<dbReference type="PROSITE" id="PS50025">
    <property type="entry name" value="LAM_G_DOMAIN"/>
    <property type="match status" value="1"/>
</dbReference>
<feature type="domain" description="EGF-like" evidence="20">
    <location>
        <begin position="3820"/>
        <end position="3857"/>
    </location>
</feature>
<dbReference type="PRINTS" id="PR00205">
    <property type="entry name" value="CADHERIN"/>
</dbReference>
<feature type="domain" description="Cadherin" evidence="21">
    <location>
        <begin position="270"/>
        <end position="369"/>
    </location>
</feature>
<keyword evidence="5 17" id="KW-0812">Transmembrane</keyword>
<evidence type="ECO:0000256" key="16">
    <source>
        <dbReference type="SAM" id="MobiDB-lite"/>
    </source>
</evidence>
<dbReference type="Pfam" id="PF07645">
    <property type="entry name" value="EGF_CA"/>
    <property type="match status" value="1"/>
</dbReference>
<dbReference type="InterPro" id="IPR001791">
    <property type="entry name" value="Laminin_G"/>
</dbReference>
<dbReference type="FunFam" id="2.10.25.10:FF:000057">
    <property type="entry name" value="protocadherin Fat 1 isoform X2"/>
    <property type="match status" value="1"/>
</dbReference>
<evidence type="ECO:0000256" key="17">
    <source>
        <dbReference type="SAM" id="Phobius"/>
    </source>
</evidence>
<keyword evidence="10 17" id="KW-1133">Transmembrane helix</keyword>
<dbReference type="Gene3D" id="2.10.25.10">
    <property type="entry name" value="Laminin"/>
    <property type="match status" value="4"/>
</dbReference>
<feature type="domain" description="Cadherin" evidence="21">
    <location>
        <begin position="32"/>
        <end position="146"/>
    </location>
</feature>
<dbReference type="PANTHER" id="PTHR24026">
    <property type="entry name" value="FAT ATYPICAL CADHERIN-RELATED"/>
    <property type="match status" value="1"/>
</dbReference>
<dbReference type="SMART" id="SM00282">
    <property type="entry name" value="LamG"/>
    <property type="match status" value="1"/>
</dbReference>
<dbReference type="FunFam" id="2.60.40.60:FF:000024">
    <property type="entry name" value="FAT atypical cadherin 3"/>
    <property type="match status" value="1"/>
</dbReference>
<dbReference type="FunFam" id="2.60.40.60:FF:000035">
    <property type="entry name" value="Protocadherin Fat 3"/>
    <property type="match status" value="1"/>
</dbReference>
<feature type="region of interest" description="Disordered" evidence="16">
    <location>
        <begin position="4307"/>
        <end position="4344"/>
    </location>
</feature>
<comment type="subcellular location">
    <subcellularLocation>
        <location evidence="1">Cell membrane</location>
        <topology evidence="1">Single-pass membrane protein</topology>
    </subcellularLocation>
    <subcellularLocation>
        <location evidence="2">Membrane</location>
        <topology evidence="2">Single-pass type I membrane protein</topology>
    </subcellularLocation>
</comment>
<evidence type="ECO:0000256" key="15">
    <source>
        <dbReference type="PROSITE-ProRule" id="PRU00076"/>
    </source>
</evidence>
<dbReference type="InterPro" id="IPR015919">
    <property type="entry name" value="Cadherin-like_sf"/>
</dbReference>
<feature type="domain" description="Cadherin" evidence="21">
    <location>
        <begin position="3359"/>
        <end position="3463"/>
    </location>
</feature>
<dbReference type="FunFam" id="2.60.40.60:FF:000080">
    <property type="entry name" value="FAT atypical cadherin 1"/>
    <property type="match status" value="1"/>
</dbReference>
<feature type="region of interest" description="Disordered" evidence="16">
    <location>
        <begin position="4275"/>
        <end position="4295"/>
    </location>
</feature>
<evidence type="ECO:0000256" key="7">
    <source>
        <dbReference type="ARBA" id="ARBA00022737"/>
    </source>
</evidence>
<dbReference type="FunFam" id="2.60.40.60:FF:000039">
    <property type="entry name" value="FAT atypical cadherin 3"/>
    <property type="match status" value="1"/>
</dbReference>
<evidence type="ECO:0000256" key="10">
    <source>
        <dbReference type="ARBA" id="ARBA00022989"/>
    </source>
</evidence>
<dbReference type="EMBL" id="JBHFQA010000024">
    <property type="protein sequence ID" value="KAL2077682.1"/>
    <property type="molecule type" value="Genomic_DNA"/>
</dbReference>
<dbReference type="PROSITE" id="PS00022">
    <property type="entry name" value="EGF_1"/>
    <property type="match status" value="4"/>
</dbReference>
<dbReference type="InterPro" id="IPR009030">
    <property type="entry name" value="Growth_fac_rcpt_cys_sf"/>
</dbReference>
<evidence type="ECO:0000259" key="21">
    <source>
        <dbReference type="PROSITE" id="PS50268"/>
    </source>
</evidence>
<feature type="domain" description="Cadherin" evidence="21">
    <location>
        <begin position="3464"/>
        <end position="3568"/>
    </location>
</feature>
<feature type="domain" description="EGF-like" evidence="20">
    <location>
        <begin position="4049"/>
        <end position="4086"/>
    </location>
</feature>
<feature type="domain" description="Cadherin" evidence="21">
    <location>
        <begin position="2108"/>
        <end position="2207"/>
    </location>
</feature>
<dbReference type="PROSITE" id="PS50268">
    <property type="entry name" value="CADHERIN_2"/>
    <property type="match status" value="34"/>
</dbReference>
<dbReference type="CDD" id="cd00110">
    <property type="entry name" value="LamG"/>
    <property type="match status" value="1"/>
</dbReference>
<keyword evidence="3" id="KW-1003">Cell membrane</keyword>
<dbReference type="SUPFAM" id="SSF57196">
    <property type="entry name" value="EGF/Laminin"/>
    <property type="match status" value="2"/>
</dbReference>
<evidence type="ECO:0000256" key="3">
    <source>
        <dbReference type="ARBA" id="ARBA00022475"/>
    </source>
</evidence>
<feature type="domain" description="Cadherin" evidence="21">
    <location>
        <begin position="1038"/>
        <end position="1142"/>
    </location>
</feature>
<dbReference type="InterPro" id="IPR000742">
    <property type="entry name" value="EGF"/>
</dbReference>
<keyword evidence="6 18" id="KW-0732">Signal</keyword>
<evidence type="ECO:0000259" key="20">
    <source>
        <dbReference type="PROSITE" id="PS50026"/>
    </source>
</evidence>
<evidence type="ECO:0000313" key="22">
    <source>
        <dbReference type="EMBL" id="KAL2077682.1"/>
    </source>
</evidence>
<feature type="disulfide bond" evidence="15">
    <location>
        <begin position="4151"/>
        <end position="4160"/>
    </location>
</feature>
<keyword evidence="12 15" id="KW-1015">Disulfide bond</keyword>
<feature type="domain" description="Laminin G" evidence="19">
    <location>
        <begin position="3859"/>
        <end position="4045"/>
    </location>
</feature>
<dbReference type="GO" id="GO:0042063">
    <property type="term" value="P:gliogenesis"/>
    <property type="evidence" value="ECO:0007669"/>
    <property type="project" value="UniProtKB-ARBA"/>
</dbReference>
<dbReference type="Gene3D" id="2.60.40.60">
    <property type="entry name" value="Cadherins"/>
    <property type="match status" value="34"/>
</dbReference>
<dbReference type="FunFam" id="2.60.40.60:FF:000037">
    <property type="entry name" value="FAT atypical cadherin 1"/>
    <property type="match status" value="1"/>
</dbReference>
<evidence type="ECO:0000256" key="13">
    <source>
        <dbReference type="ARBA" id="ARBA00023180"/>
    </source>
</evidence>
<dbReference type="GO" id="GO:0007155">
    <property type="term" value="P:cell adhesion"/>
    <property type="evidence" value="ECO:0007669"/>
    <property type="project" value="UniProtKB-KW"/>
</dbReference>
<dbReference type="FunFam" id="2.60.40.60:FF:000051">
    <property type="entry name" value="FAT atypical cadherin 1"/>
    <property type="match status" value="1"/>
</dbReference>
<feature type="disulfide bond" evidence="15">
    <location>
        <begin position="4076"/>
        <end position="4085"/>
    </location>
</feature>
<dbReference type="FunFam" id="2.60.40.60:FF:000033">
    <property type="entry name" value="FAT atypical cadherin 1"/>
    <property type="match status" value="2"/>
</dbReference>
<keyword evidence="11 17" id="KW-0472">Membrane</keyword>
<dbReference type="SUPFAM" id="SSF49899">
    <property type="entry name" value="Concanavalin A-like lectins/glucanases"/>
    <property type="match status" value="1"/>
</dbReference>
<dbReference type="InterPro" id="IPR000152">
    <property type="entry name" value="EGF-type_Asp/Asn_hydroxyl_site"/>
</dbReference>
<keyword evidence="7" id="KW-0677">Repeat</keyword>
<dbReference type="FunFam" id="2.60.40.60:FF:000064">
    <property type="entry name" value="FAT atypical cadherin 1"/>
    <property type="match status" value="1"/>
</dbReference>
<feature type="domain" description="Cadherin" evidence="21">
    <location>
        <begin position="2416"/>
        <end position="2517"/>
    </location>
</feature>
<dbReference type="GO" id="GO:0005886">
    <property type="term" value="C:plasma membrane"/>
    <property type="evidence" value="ECO:0007669"/>
    <property type="project" value="UniProtKB-SubCell"/>
</dbReference>
<dbReference type="FunFam" id="2.60.40.60:FF:000015">
    <property type="entry name" value="FAT atypical cadherin 1"/>
    <property type="match status" value="2"/>
</dbReference>
<dbReference type="FunFam" id="2.60.40.60:FF:000065">
    <property type="entry name" value="FAT atypical cadherin 1"/>
    <property type="match status" value="1"/>
</dbReference>
<dbReference type="PROSITE" id="PS00010">
    <property type="entry name" value="ASX_HYDROXYL"/>
    <property type="match status" value="2"/>
</dbReference>
<dbReference type="FunFam" id="2.10.25.10:FF:000154">
    <property type="entry name" value="FAT atypical cadherin 1"/>
    <property type="match status" value="1"/>
</dbReference>
<evidence type="ECO:0000256" key="5">
    <source>
        <dbReference type="ARBA" id="ARBA00022692"/>
    </source>
</evidence>
<dbReference type="FunFam" id="2.60.40.60:FF:000041">
    <property type="entry name" value="FAT atypical cadherin 1"/>
    <property type="match status" value="1"/>
</dbReference>
<dbReference type="FunFam" id="2.10.25.10:FF:000230">
    <property type="entry name" value="Delta-like protein"/>
    <property type="match status" value="1"/>
</dbReference>
<comment type="caution">
    <text evidence="22">The sequence shown here is derived from an EMBL/GenBank/DDBJ whole genome shotgun (WGS) entry which is preliminary data.</text>
</comment>
<evidence type="ECO:0000256" key="9">
    <source>
        <dbReference type="ARBA" id="ARBA00022889"/>
    </source>
</evidence>
<dbReference type="SUPFAM" id="SSF57184">
    <property type="entry name" value="Growth factor receptor domain"/>
    <property type="match status" value="1"/>
</dbReference>
<feature type="domain" description="Cadherin" evidence="21">
    <location>
        <begin position="931"/>
        <end position="1037"/>
    </location>
</feature>
<evidence type="ECO:0000256" key="2">
    <source>
        <dbReference type="ARBA" id="ARBA00004479"/>
    </source>
</evidence>
<organism evidence="22 23">
    <name type="scientific">Coilia grayii</name>
    <name type="common">Gray's grenadier anchovy</name>
    <dbReference type="NCBI Taxonomy" id="363190"/>
    <lineage>
        <taxon>Eukaryota</taxon>
        <taxon>Metazoa</taxon>
        <taxon>Chordata</taxon>
        <taxon>Craniata</taxon>
        <taxon>Vertebrata</taxon>
        <taxon>Euteleostomi</taxon>
        <taxon>Actinopterygii</taxon>
        <taxon>Neopterygii</taxon>
        <taxon>Teleostei</taxon>
        <taxon>Clupei</taxon>
        <taxon>Clupeiformes</taxon>
        <taxon>Clupeoidei</taxon>
        <taxon>Engraulidae</taxon>
        <taxon>Coilinae</taxon>
        <taxon>Coilia</taxon>
    </lineage>
</organism>
<dbReference type="FunFam" id="2.60.40.60:FF:000058">
    <property type="entry name" value="FAT atypical cadherin 3"/>
    <property type="match status" value="1"/>
</dbReference>
<dbReference type="FunFam" id="2.60.40.60:FF:000161">
    <property type="entry name" value="FAT atypical cadherin 1"/>
    <property type="match status" value="1"/>
</dbReference>
<dbReference type="FunFam" id="2.60.40.60:FF:000089">
    <property type="entry name" value="FAT atypical cadherin 1"/>
    <property type="match status" value="1"/>
</dbReference>
<dbReference type="InterPro" id="IPR013320">
    <property type="entry name" value="ConA-like_dom_sf"/>
</dbReference>
<evidence type="ECO:0000256" key="6">
    <source>
        <dbReference type="ARBA" id="ARBA00022729"/>
    </source>
</evidence>
<feature type="transmembrane region" description="Helical" evidence="17">
    <location>
        <begin position="4220"/>
        <end position="4241"/>
    </location>
</feature>
<feature type="domain" description="Cadherin" evidence="21">
    <location>
        <begin position="1360"/>
        <end position="1480"/>
    </location>
</feature>
<dbReference type="PROSITE" id="PS00232">
    <property type="entry name" value="CADHERIN_1"/>
    <property type="match status" value="12"/>
</dbReference>
<dbReference type="FunFam" id="2.60.40.60:FF:000052">
    <property type="entry name" value="FAT atypical cadherin 1"/>
    <property type="match status" value="1"/>
</dbReference>
<feature type="chain" id="PRO_5044763199" description="Protocadherin Fat 1-like" evidence="18">
    <location>
        <begin position="21"/>
        <end position="4395"/>
    </location>
</feature>
<dbReference type="InterPro" id="IPR049883">
    <property type="entry name" value="NOTCH1_EGF-like"/>
</dbReference>